<evidence type="ECO:0000313" key="3">
    <source>
        <dbReference type="Proteomes" id="UP001501333"/>
    </source>
</evidence>
<keyword evidence="3" id="KW-1185">Reference proteome</keyword>
<evidence type="ECO:0000313" key="2">
    <source>
        <dbReference type="EMBL" id="GAA4121492.1"/>
    </source>
</evidence>
<protein>
    <submittedName>
        <fullName evidence="2">Uncharacterized protein</fullName>
    </submittedName>
</protein>
<organism evidence="2 3">
    <name type="scientific">Flavobacterium chungbukense</name>
    <dbReference type="NCBI Taxonomy" id="877464"/>
    <lineage>
        <taxon>Bacteria</taxon>
        <taxon>Pseudomonadati</taxon>
        <taxon>Bacteroidota</taxon>
        <taxon>Flavobacteriia</taxon>
        <taxon>Flavobacteriales</taxon>
        <taxon>Flavobacteriaceae</taxon>
        <taxon>Flavobacterium</taxon>
    </lineage>
</organism>
<feature type="compositionally biased region" description="Basic residues" evidence="1">
    <location>
        <begin position="108"/>
        <end position="117"/>
    </location>
</feature>
<dbReference type="EMBL" id="BAABAO010000003">
    <property type="protein sequence ID" value="GAA4121492.1"/>
    <property type="molecule type" value="Genomic_DNA"/>
</dbReference>
<comment type="caution">
    <text evidence="2">The sequence shown here is derived from an EMBL/GenBank/DDBJ whole genome shotgun (WGS) entry which is preliminary data.</text>
</comment>
<gene>
    <name evidence="2" type="ORF">GCM10022250_03100</name>
</gene>
<dbReference type="Proteomes" id="UP001501333">
    <property type="component" value="Unassembled WGS sequence"/>
</dbReference>
<accession>A0ABP7XLR9</accession>
<evidence type="ECO:0000256" key="1">
    <source>
        <dbReference type="SAM" id="MobiDB-lite"/>
    </source>
</evidence>
<proteinExistence type="predicted"/>
<feature type="compositionally biased region" description="Polar residues" evidence="1">
    <location>
        <begin position="51"/>
        <end position="62"/>
    </location>
</feature>
<name>A0ABP7XLR9_9FLAO</name>
<feature type="region of interest" description="Disordered" evidence="1">
    <location>
        <begin position="32"/>
        <end position="117"/>
    </location>
</feature>
<sequence>MIVHYHYHGGHYGGGGTVIIHNKNVYNNYNISRSRSNTVITNRESGKYRTPKNSGNRQQARNLEQRSTKYNKGESSKTRKYNQSANRPAKNYSQTQRSSALKTAPHTAVKRPVRSKM</sequence>
<feature type="compositionally biased region" description="Polar residues" evidence="1">
    <location>
        <begin position="81"/>
        <end position="101"/>
    </location>
</feature>
<reference evidence="3" key="1">
    <citation type="journal article" date="2019" name="Int. J. Syst. Evol. Microbiol.">
        <title>The Global Catalogue of Microorganisms (GCM) 10K type strain sequencing project: providing services to taxonomists for standard genome sequencing and annotation.</title>
        <authorList>
            <consortium name="The Broad Institute Genomics Platform"/>
            <consortium name="The Broad Institute Genome Sequencing Center for Infectious Disease"/>
            <person name="Wu L."/>
            <person name="Ma J."/>
        </authorList>
    </citation>
    <scope>NUCLEOTIDE SEQUENCE [LARGE SCALE GENOMIC DNA]</scope>
    <source>
        <strain evidence="3">JCM 17386</strain>
    </source>
</reference>
<feature type="compositionally biased region" description="Basic and acidic residues" evidence="1">
    <location>
        <begin position="63"/>
        <end position="77"/>
    </location>
</feature>